<dbReference type="FunFam" id="3.30.70.360:FF:000001">
    <property type="entry name" value="N-acetyldiaminopimelate deacetylase"/>
    <property type="match status" value="1"/>
</dbReference>
<dbReference type="OrthoDB" id="9777385at2"/>
<dbReference type="GO" id="GO:0050118">
    <property type="term" value="F:N-acetyldiaminopimelate deacetylase activity"/>
    <property type="evidence" value="ECO:0007669"/>
    <property type="project" value="UniProtKB-ARBA"/>
</dbReference>
<comment type="caution">
    <text evidence="4">The sequence shown here is derived from an EMBL/GenBank/DDBJ whole genome shotgun (WGS) entry which is preliminary data.</text>
</comment>
<evidence type="ECO:0000256" key="1">
    <source>
        <dbReference type="ARBA" id="ARBA00022801"/>
    </source>
</evidence>
<dbReference type="Gene3D" id="3.30.70.360">
    <property type="match status" value="1"/>
</dbReference>
<evidence type="ECO:0000256" key="2">
    <source>
        <dbReference type="PIRSR" id="PIRSR005962-1"/>
    </source>
</evidence>
<dbReference type="GO" id="GO:0019877">
    <property type="term" value="P:diaminopimelate biosynthetic process"/>
    <property type="evidence" value="ECO:0007669"/>
    <property type="project" value="UniProtKB-ARBA"/>
</dbReference>
<dbReference type="AlphaFoldDB" id="A0A1L9NYI0"/>
<evidence type="ECO:0000313" key="4">
    <source>
        <dbReference type="EMBL" id="OJI94253.1"/>
    </source>
</evidence>
<dbReference type="InterPro" id="IPR011650">
    <property type="entry name" value="Peptidase_M20_dimer"/>
</dbReference>
<dbReference type="SUPFAM" id="SSF55031">
    <property type="entry name" value="Bacterial exopeptidase dimerisation domain"/>
    <property type="match status" value="1"/>
</dbReference>
<dbReference type="GO" id="GO:0046872">
    <property type="term" value="F:metal ion binding"/>
    <property type="evidence" value="ECO:0007669"/>
    <property type="project" value="UniProtKB-KW"/>
</dbReference>
<feature type="domain" description="Peptidase M20 dimerisation" evidence="3">
    <location>
        <begin position="189"/>
        <end position="281"/>
    </location>
</feature>
<name>A0A1L9NYI0_9RHOB</name>
<keyword evidence="5" id="KW-1185">Reference proteome</keyword>
<dbReference type="Pfam" id="PF01546">
    <property type="entry name" value="Peptidase_M20"/>
    <property type="match status" value="1"/>
</dbReference>
<dbReference type="InterPro" id="IPR036264">
    <property type="entry name" value="Bact_exopeptidase_dim_dom"/>
</dbReference>
<sequence length="388" mass="42082">MPIKNRLAEMLPEITEWRRDLHEHPEILFETHRTSAIVEEKLAAFGCDEVVGKIGRTGVVGVIKGKSNTSGKVIGLRADMDALPIHEETGLEYASKTPEAMHACGHDGHTAMLLGAAKYLAETRNFDGTVVVIFQPAEEGGGGGREMCEDGMMDRFGIQEVYGMHNWPGLPVGEFGIRSGAFFAAADLFTIELEGRGGHAAKPSETIDTTVMASQLVLSLQTIASRNLDPVEQLVVSVTSFETSSKAHNVIPQKVYMKGTVRTLSPAVRDMAEQRMGEICAGVAATYGGTINLDYQRNYPVMVNSEEQTAFAASVAESVTGKPTREEPQVMGGEDFAFMLEERPGAYIVVGNGDSADVHHPKYNFNDEASPFGASWWAEIVEQRMPAA</sequence>
<feature type="binding site" evidence="2">
    <location>
        <position position="359"/>
    </location>
    <ligand>
        <name>Mn(2+)</name>
        <dbReference type="ChEBI" id="CHEBI:29035"/>
        <label>2</label>
    </ligand>
</feature>
<comment type="cofactor">
    <cofactor evidence="2">
        <name>Mn(2+)</name>
        <dbReference type="ChEBI" id="CHEBI:29035"/>
    </cofactor>
    <text evidence="2">The Mn(2+) ion enhances activity.</text>
</comment>
<dbReference type="PANTHER" id="PTHR11014:SF63">
    <property type="entry name" value="METALLOPEPTIDASE, PUTATIVE (AFU_ORTHOLOGUE AFUA_6G09600)-RELATED"/>
    <property type="match status" value="1"/>
</dbReference>
<dbReference type="InterPro" id="IPR017439">
    <property type="entry name" value="Amidohydrolase"/>
</dbReference>
<dbReference type="STRING" id="696762.PFRI_14890"/>
<feature type="binding site" evidence="2">
    <location>
        <position position="139"/>
    </location>
    <ligand>
        <name>Mn(2+)</name>
        <dbReference type="ChEBI" id="CHEBI:29035"/>
        <label>2</label>
    </ligand>
</feature>
<feature type="binding site" evidence="2">
    <location>
        <position position="106"/>
    </location>
    <ligand>
        <name>Mn(2+)</name>
        <dbReference type="ChEBI" id="CHEBI:29035"/>
        <label>2</label>
    </ligand>
</feature>
<evidence type="ECO:0000313" key="5">
    <source>
        <dbReference type="Proteomes" id="UP000184514"/>
    </source>
</evidence>
<keyword evidence="2" id="KW-0479">Metal-binding</keyword>
<dbReference type="NCBIfam" id="TIGR01891">
    <property type="entry name" value="amidohydrolases"/>
    <property type="match status" value="1"/>
</dbReference>
<dbReference type="Gene3D" id="3.40.630.10">
    <property type="entry name" value="Zn peptidases"/>
    <property type="match status" value="1"/>
</dbReference>
<evidence type="ECO:0000259" key="3">
    <source>
        <dbReference type="Pfam" id="PF07687"/>
    </source>
</evidence>
<dbReference type="PIRSF" id="PIRSF005962">
    <property type="entry name" value="Pept_M20D_amidohydro"/>
    <property type="match status" value="1"/>
</dbReference>
<keyword evidence="1 4" id="KW-0378">Hydrolase</keyword>
<reference evidence="4 5" key="1">
    <citation type="submission" date="2016-10" db="EMBL/GenBank/DDBJ databases">
        <title>Genome sequence of Planktotalea frisia SH6-1.</title>
        <authorList>
            <person name="Poehlein A."/>
            <person name="Bakenhus I."/>
            <person name="Voget S."/>
            <person name="Brinkhoff T."/>
            <person name="Simon M."/>
        </authorList>
    </citation>
    <scope>NUCLEOTIDE SEQUENCE [LARGE SCALE GENOMIC DNA]</scope>
    <source>
        <strain evidence="4 5">SH6-1</strain>
    </source>
</reference>
<protein>
    <submittedName>
        <fullName evidence="4">Putative hydrolase YxeP</fullName>
        <ecNumber evidence="4">3.-.-.-</ecNumber>
    </submittedName>
</protein>
<dbReference type="SUPFAM" id="SSF53187">
    <property type="entry name" value="Zn-dependent exopeptidases"/>
    <property type="match status" value="1"/>
</dbReference>
<accession>A0A1L9NYI0</accession>
<dbReference type="InterPro" id="IPR002933">
    <property type="entry name" value="Peptidase_M20"/>
</dbReference>
<dbReference type="EC" id="3.-.-.-" evidence="4"/>
<dbReference type="Proteomes" id="UP000184514">
    <property type="component" value="Unassembled WGS sequence"/>
</dbReference>
<dbReference type="CDD" id="cd05666">
    <property type="entry name" value="M20_Acy1-like"/>
    <property type="match status" value="1"/>
</dbReference>
<dbReference type="PANTHER" id="PTHR11014">
    <property type="entry name" value="PEPTIDASE M20 FAMILY MEMBER"/>
    <property type="match status" value="1"/>
</dbReference>
<organism evidence="4 5">
    <name type="scientific">Planktotalea frisia</name>
    <dbReference type="NCBI Taxonomy" id="696762"/>
    <lineage>
        <taxon>Bacteria</taxon>
        <taxon>Pseudomonadati</taxon>
        <taxon>Pseudomonadota</taxon>
        <taxon>Alphaproteobacteria</taxon>
        <taxon>Rhodobacterales</taxon>
        <taxon>Paracoccaceae</taxon>
        <taxon>Planktotalea</taxon>
    </lineage>
</organism>
<proteinExistence type="predicted"/>
<dbReference type="RefSeq" id="WP_072630082.1">
    <property type="nucleotide sequence ID" value="NZ_JABBAN010000096.1"/>
</dbReference>
<gene>
    <name evidence="4" type="primary">yxeP_3</name>
    <name evidence="4" type="ORF">PFRI_14890</name>
</gene>
<feature type="binding site" evidence="2">
    <location>
        <position position="165"/>
    </location>
    <ligand>
        <name>Mn(2+)</name>
        <dbReference type="ChEBI" id="CHEBI:29035"/>
        <label>2</label>
    </ligand>
</feature>
<feature type="binding site" evidence="2">
    <location>
        <position position="104"/>
    </location>
    <ligand>
        <name>Mn(2+)</name>
        <dbReference type="ChEBI" id="CHEBI:29035"/>
        <label>2</label>
    </ligand>
</feature>
<dbReference type="Pfam" id="PF07687">
    <property type="entry name" value="M20_dimer"/>
    <property type="match status" value="1"/>
</dbReference>
<keyword evidence="2" id="KW-0464">Manganese</keyword>
<dbReference type="EMBL" id="MLCB01000111">
    <property type="protein sequence ID" value="OJI94253.1"/>
    <property type="molecule type" value="Genomic_DNA"/>
</dbReference>